<dbReference type="EMBL" id="ADTV01000069">
    <property type="protein sequence ID" value="EFG82801.1"/>
    <property type="molecule type" value="Genomic_DNA"/>
</dbReference>
<dbReference type="HOGENOM" id="CLU_3234952_0_0_5"/>
<protein>
    <submittedName>
        <fullName evidence="2">Uncharacterized protein</fullName>
    </submittedName>
</protein>
<evidence type="ECO:0000313" key="2">
    <source>
        <dbReference type="EMBL" id="EFG82801.1"/>
    </source>
</evidence>
<evidence type="ECO:0000256" key="1">
    <source>
        <dbReference type="SAM" id="MobiDB-lite"/>
    </source>
</evidence>
<sequence length="43" mass="4786">MDALAFQRMHVLKLGKLQLDKSRVQSASGEAGRREGLLDSLCR</sequence>
<gene>
    <name evidence="2" type="ORF">GXY_16364</name>
</gene>
<dbReference type="Proteomes" id="UP000006468">
    <property type="component" value="Chromosome"/>
</dbReference>
<comment type="caution">
    <text evidence="2">The sequence shown here is derived from an EMBL/GenBank/DDBJ whole genome shotgun (WGS) entry which is preliminary data.</text>
</comment>
<feature type="compositionally biased region" description="Basic and acidic residues" evidence="1">
    <location>
        <begin position="31"/>
        <end position="43"/>
    </location>
</feature>
<dbReference type="AlphaFoldDB" id="D5QJD9"/>
<organism evidence="2 3">
    <name type="scientific">Novacetimonas hansenii ATCC 23769</name>
    <dbReference type="NCBI Taxonomy" id="714995"/>
    <lineage>
        <taxon>Bacteria</taxon>
        <taxon>Pseudomonadati</taxon>
        <taxon>Pseudomonadota</taxon>
        <taxon>Alphaproteobacteria</taxon>
        <taxon>Acetobacterales</taxon>
        <taxon>Acetobacteraceae</taxon>
        <taxon>Novacetimonas</taxon>
    </lineage>
</organism>
<reference evidence="2 3" key="1">
    <citation type="journal article" date="2010" name="J. Bacteriol.">
        <title>Genome sequence of a cellulose-producing bacterium, Gluconacetobacter hansenii ATCC 23769.</title>
        <authorList>
            <person name="Iyer P.R."/>
            <person name="Geib S.M."/>
            <person name="Catchmark J."/>
            <person name="Kao T.H."/>
            <person name="Tien M."/>
        </authorList>
    </citation>
    <scope>NUCLEOTIDE SEQUENCE [LARGE SCALE GENOMIC DNA]</scope>
    <source>
        <strain evidence="2 3">ATCC 23769</strain>
    </source>
</reference>
<accession>D5QJD9</accession>
<name>D5QJD9_NOVHA</name>
<proteinExistence type="predicted"/>
<evidence type="ECO:0000313" key="3">
    <source>
        <dbReference type="Proteomes" id="UP000006468"/>
    </source>
</evidence>
<feature type="region of interest" description="Disordered" evidence="1">
    <location>
        <begin position="22"/>
        <end position="43"/>
    </location>
</feature>